<dbReference type="AlphaFoldDB" id="A0AAU8DPQ9"/>
<organism evidence="2">
    <name type="scientific">Nakamurella sp. A5-74</name>
    <dbReference type="NCBI Taxonomy" id="3158264"/>
    <lineage>
        <taxon>Bacteria</taxon>
        <taxon>Bacillati</taxon>
        <taxon>Actinomycetota</taxon>
        <taxon>Actinomycetes</taxon>
        <taxon>Nakamurellales</taxon>
        <taxon>Nakamurellaceae</taxon>
        <taxon>Nakamurella</taxon>
    </lineage>
</organism>
<feature type="region of interest" description="Disordered" evidence="1">
    <location>
        <begin position="12"/>
        <end position="78"/>
    </location>
</feature>
<reference evidence="2" key="1">
    <citation type="submission" date="2024-05" db="EMBL/GenBank/DDBJ databases">
        <authorList>
            <person name="Cai S.Y."/>
            <person name="Jin L.M."/>
            <person name="Li H.R."/>
        </authorList>
    </citation>
    <scope>NUCLEOTIDE SEQUENCE</scope>
    <source>
        <strain evidence="2">A5-74</strain>
    </source>
</reference>
<dbReference type="RefSeq" id="WP_353649890.1">
    <property type="nucleotide sequence ID" value="NZ_CP159218.1"/>
</dbReference>
<proteinExistence type="predicted"/>
<accession>A0AAU8DPQ9</accession>
<sequence length="588" mass="60152">MSGIVLLGACTQAPAGPTASPITTPTTSTTNGVSAGVTGGTDMPRSAGVGPSAPTTTDAGVPTRPTATGVSTPAPPGRPAIPAVVGLRWLGPDPEPAGPQIEVSQDIRRWQGPVSGEYAVRTADGRRWFGADGSAVTCRGERTCVGFDAAGVVAVLDGSSVRSVYDAAGIPLGLYTPDGRRRPGQEQPSIAVALAATGLDLGALVDEAGRRVPFAGGVTGDPHLVTGGGRRVSVQYAGDFEARSGDPERRIQLRWADVPHQSDVTITTSIAIATGGTVVQIDDDGRTLIGGEPVLGRAQFQQIRITGGPVAGVWPVGDDGSSSVALVWSDGAALTVHTDPALGLTAILTAPRSSSVRGIFGTGDPTNPDLVDRQGIALDSGSVLADWSVPAGDSLFDIPGPSVIGYPTDIPDVPDQSVPFATRTCQARGISAAPDLAACVFDVGLTGDARFAVGHGRLVSAAQVDVPAVLSNRWPAMRDEAPASASQLPTLVDVRPGLGQQLVYSVAMAGTGDLTFRFVSGCPDQDGLLAVDRPAMRLFDPTGHAVSARFPTCGVSTVDQLAPGRYRLVVAGALIGELRSVRFDVHED</sequence>
<evidence type="ECO:0000313" key="2">
    <source>
        <dbReference type="EMBL" id="XCG64277.1"/>
    </source>
</evidence>
<feature type="compositionally biased region" description="Low complexity" evidence="1">
    <location>
        <begin position="13"/>
        <end position="30"/>
    </location>
</feature>
<protein>
    <recommendedName>
        <fullName evidence="3">VWFD domain-containing protein</fullName>
    </recommendedName>
</protein>
<name>A0AAU8DPQ9_9ACTN</name>
<gene>
    <name evidence="2" type="ORF">ABLG96_02690</name>
</gene>
<evidence type="ECO:0008006" key="3">
    <source>
        <dbReference type="Google" id="ProtNLM"/>
    </source>
</evidence>
<dbReference type="EMBL" id="CP159218">
    <property type="protein sequence ID" value="XCG64277.1"/>
    <property type="molecule type" value="Genomic_DNA"/>
</dbReference>
<evidence type="ECO:0000256" key="1">
    <source>
        <dbReference type="SAM" id="MobiDB-lite"/>
    </source>
</evidence>